<dbReference type="AlphaFoldDB" id="A0A6A6FB79"/>
<sequence>MKKTGMLGLRNFIHKIHSTGDMPLTTPESKRLLNAITSSFRRQLDAAHPPTVADVTEERPERSNGHPNVCHNGMHSAAALTHKHITSVLTHPLMVNGGKGFDTAKVQLQRKPRKDPIALLEEYHRKGVATIRIAELCLDHVKKAYDTAPDARKPILLDGIQPGRRVLLWLLRSNLNQSESFADNGRFLDTLVFFLLHERREENIWQLIKLDGKAPDSLEGLPDSVARSRWQEMLYSHQWRGRLLSAMVQGQIGVSIDSAPSGCIQQLRAHGLSAAIDTFVAATKLLPQMILPLEGASRFLTTLLTRRLRTVSPAGDVELAPGEKIDGERYDKLLESLPLAYPVGAGSQGNMSAEMMQVSVAGLALLHPTRPSALPFVRSLRTSFPDDRSHTVPSLLVGLKENSDFREFWYRSVLRCAVLLSHQGQNEDAAWVRGRINLFLPEHRRHAEGELRQHHLLLRESETVQCPKESSGPTHIPFPSFA</sequence>
<reference evidence="2" key="1">
    <citation type="journal article" date="2020" name="Stud. Mycol.">
        <title>101 Dothideomycetes genomes: a test case for predicting lifestyles and emergence of pathogens.</title>
        <authorList>
            <person name="Haridas S."/>
            <person name="Albert R."/>
            <person name="Binder M."/>
            <person name="Bloem J."/>
            <person name="Labutti K."/>
            <person name="Salamov A."/>
            <person name="Andreopoulos B."/>
            <person name="Baker S."/>
            <person name="Barry K."/>
            <person name="Bills G."/>
            <person name="Bluhm B."/>
            <person name="Cannon C."/>
            <person name="Castanera R."/>
            <person name="Culley D."/>
            <person name="Daum C."/>
            <person name="Ezra D."/>
            <person name="Gonzalez J."/>
            <person name="Henrissat B."/>
            <person name="Kuo A."/>
            <person name="Liang C."/>
            <person name="Lipzen A."/>
            <person name="Lutzoni F."/>
            <person name="Magnuson J."/>
            <person name="Mondo S."/>
            <person name="Nolan M."/>
            <person name="Ohm R."/>
            <person name="Pangilinan J."/>
            <person name="Park H.-J."/>
            <person name="Ramirez L."/>
            <person name="Alfaro M."/>
            <person name="Sun H."/>
            <person name="Tritt A."/>
            <person name="Yoshinaga Y."/>
            <person name="Zwiers L.-H."/>
            <person name="Turgeon B."/>
            <person name="Goodwin S."/>
            <person name="Spatafora J."/>
            <person name="Crous P."/>
            <person name="Grigoriev I."/>
        </authorList>
    </citation>
    <scope>NUCLEOTIDE SEQUENCE</scope>
    <source>
        <strain evidence="2">SCOH1-5</strain>
    </source>
</reference>
<dbReference type="OrthoDB" id="5424391at2759"/>
<evidence type="ECO:0000313" key="3">
    <source>
        <dbReference type="Proteomes" id="UP000799539"/>
    </source>
</evidence>
<keyword evidence="3" id="KW-1185">Reference proteome</keyword>
<gene>
    <name evidence="2" type="ORF">CERZMDRAFT_85961</name>
</gene>
<evidence type="ECO:0000313" key="2">
    <source>
        <dbReference type="EMBL" id="KAF2210646.1"/>
    </source>
</evidence>
<dbReference type="EMBL" id="ML992680">
    <property type="protein sequence ID" value="KAF2210646.1"/>
    <property type="molecule type" value="Genomic_DNA"/>
</dbReference>
<proteinExistence type="predicted"/>
<dbReference type="Proteomes" id="UP000799539">
    <property type="component" value="Unassembled WGS sequence"/>
</dbReference>
<accession>A0A6A6FB79</accession>
<protein>
    <submittedName>
        <fullName evidence="2">Uncharacterized protein</fullName>
    </submittedName>
</protein>
<name>A0A6A6FB79_9PEZI</name>
<evidence type="ECO:0000256" key="1">
    <source>
        <dbReference type="SAM" id="MobiDB-lite"/>
    </source>
</evidence>
<organism evidence="2 3">
    <name type="scientific">Cercospora zeae-maydis SCOH1-5</name>
    <dbReference type="NCBI Taxonomy" id="717836"/>
    <lineage>
        <taxon>Eukaryota</taxon>
        <taxon>Fungi</taxon>
        <taxon>Dikarya</taxon>
        <taxon>Ascomycota</taxon>
        <taxon>Pezizomycotina</taxon>
        <taxon>Dothideomycetes</taxon>
        <taxon>Dothideomycetidae</taxon>
        <taxon>Mycosphaerellales</taxon>
        <taxon>Mycosphaerellaceae</taxon>
        <taxon>Cercospora</taxon>
    </lineage>
</organism>
<feature type="region of interest" description="Disordered" evidence="1">
    <location>
        <begin position="43"/>
        <end position="73"/>
    </location>
</feature>